<accession>A0A5N5I0C1</accession>
<reference evidence="1 2" key="1">
    <citation type="submission" date="2019-09" db="EMBL/GenBank/DDBJ databases">
        <authorList>
            <person name="Ou C."/>
        </authorList>
    </citation>
    <scope>NUCLEOTIDE SEQUENCE [LARGE SCALE GENOMIC DNA]</scope>
    <source>
        <strain evidence="1">S2</strain>
        <tissue evidence="1">Leaf</tissue>
    </source>
</reference>
<name>A0A5N5I0C1_9ROSA</name>
<dbReference type="Proteomes" id="UP000327157">
    <property type="component" value="Chromosome 6"/>
</dbReference>
<gene>
    <name evidence="1" type="ORF">D8674_029556</name>
</gene>
<dbReference type="EMBL" id="SMOL01000120">
    <property type="protein sequence ID" value="KAB2633309.1"/>
    <property type="molecule type" value="Genomic_DNA"/>
</dbReference>
<evidence type="ECO:0000313" key="1">
    <source>
        <dbReference type="EMBL" id="KAB2633309.1"/>
    </source>
</evidence>
<comment type="caution">
    <text evidence="1">The sequence shown here is derived from an EMBL/GenBank/DDBJ whole genome shotgun (WGS) entry which is preliminary data.</text>
</comment>
<dbReference type="AlphaFoldDB" id="A0A5N5I0C1"/>
<proteinExistence type="predicted"/>
<protein>
    <submittedName>
        <fullName evidence="1">DNA repair protein XRCC3-like protein</fullName>
    </submittedName>
</protein>
<reference evidence="2" key="2">
    <citation type="submission" date="2019-10" db="EMBL/GenBank/DDBJ databases">
        <title>A de novo genome assembly of a pear dwarfing rootstock.</title>
        <authorList>
            <person name="Wang F."/>
            <person name="Wang J."/>
            <person name="Li S."/>
            <person name="Zhang Y."/>
            <person name="Fang M."/>
            <person name="Ma L."/>
            <person name="Zhao Y."/>
            <person name="Jiang S."/>
        </authorList>
    </citation>
    <scope>NUCLEOTIDE SEQUENCE [LARGE SCALE GENOMIC DNA]</scope>
</reference>
<reference evidence="1 2" key="3">
    <citation type="submission" date="2019-11" db="EMBL/GenBank/DDBJ databases">
        <title>A de novo genome assembly of a pear dwarfing rootstock.</title>
        <authorList>
            <person name="Wang F."/>
            <person name="Wang J."/>
            <person name="Li S."/>
            <person name="Zhang Y."/>
            <person name="Fang M."/>
            <person name="Ma L."/>
            <person name="Zhao Y."/>
            <person name="Jiang S."/>
        </authorList>
    </citation>
    <scope>NUCLEOTIDE SEQUENCE [LARGE SCALE GENOMIC DNA]</scope>
    <source>
        <strain evidence="1">S2</strain>
        <tissue evidence="1">Leaf</tissue>
    </source>
</reference>
<organism evidence="1 2">
    <name type="scientific">Pyrus ussuriensis x Pyrus communis</name>
    <dbReference type="NCBI Taxonomy" id="2448454"/>
    <lineage>
        <taxon>Eukaryota</taxon>
        <taxon>Viridiplantae</taxon>
        <taxon>Streptophyta</taxon>
        <taxon>Embryophyta</taxon>
        <taxon>Tracheophyta</taxon>
        <taxon>Spermatophyta</taxon>
        <taxon>Magnoliopsida</taxon>
        <taxon>eudicotyledons</taxon>
        <taxon>Gunneridae</taxon>
        <taxon>Pentapetalae</taxon>
        <taxon>rosids</taxon>
        <taxon>fabids</taxon>
        <taxon>Rosales</taxon>
        <taxon>Rosaceae</taxon>
        <taxon>Amygdaloideae</taxon>
        <taxon>Maleae</taxon>
        <taxon>Pyrus</taxon>
    </lineage>
</organism>
<evidence type="ECO:0000313" key="2">
    <source>
        <dbReference type="Proteomes" id="UP000327157"/>
    </source>
</evidence>
<keyword evidence="2" id="KW-1185">Reference proteome</keyword>
<sequence length="99" mass="11439">MEMVGHGDPNDQHYRNVDVGDGDDGLGKNASVINLDSVYEYFMVLCLWLAKLQLKLNYQKYSPWENCNLEKLDVRYCNFIWAMCTSSLTFLCCSYPYGC</sequence>